<dbReference type="eggNOG" id="COG1961">
    <property type="taxonomic scope" value="Bacteria"/>
</dbReference>
<dbReference type="Proteomes" id="UP000012046">
    <property type="component" value="Unassembled WGS sequence"/>
</dbReference>
<evidence type="ECO:0000256" key="1">
    <source>
        <dbReference type="ARBA" id="ARBA00009913"/>
    </source>
</evidence>
<keyword evidence="4" id="KW-0238">DNA-binding</keyword>
<evidence type="ECO:0000313" key="9">
    <source>
        <dbReference type="EMBL" id="EHR41112.1"/>
    </source>
</evidence>
<dbReference type="GO" id="GO:0003677">
    <property type="term" value="F:DNA binding"/>
    <property type="evidence" value="ECO:0007669"/>
    <property type="project" value="UniProtKB-KW"/>
</dbReference>
<keyword evidence="3" id="KW-0230">DNA invertase</keyword>
<evidence type="ECO:0000256" key="4">
    <source>
        <dbReference type="ARBA" id="ARBA00023125"/>
    </source>
</evidence>
<dbReference type="AlphaFoldDB" id="H3ZE68"/>
<reference evidence="9 10" key="1">
    <citation type="journal article" date="2012" name="J. Bacteriol.">
        <title>Genome Sequence of Extracellular-Protease-Producing Alishewanella jeotgali Isolated from Traditional Korean Fermented Seafood.</title>
        <authorList>
            <person name="Jung J."/>
            <person name="Chun J."/>
            <person name="Park W."/>
        </authorList>
    </citation>
    <scope>NUCLEOTIDE SEQUENCE [LARGE SCALE GENOMIC DNA]</scope>
    <source>
        <strain evidence="9 10">KCTC 22429</strain>
    </source>
</reference>
<gene>
    <name evidence="9" type="ORF">AJE_08250</name>
</gene>
<dbReference type="PROSITE" id="PS51736">
    <property type="entry name" value="RECOMBINASES_3"/>
    <property type="match status" value="1"/>
</dbReference>
<dbReference type="InterPro" id="IPR006118">
    <property type="entry name" value="Recombinase_CS"/>
</dbReference>
<evidence type="ECO:0000256" key="3">
    <source>
        <dbReference type="ARBA" id="ARBA00023100"/>
    </source>
</evidence>
<dbReference type="Pfam" id="PF00239">
    <property type="entry name" value="Resolvase"/>
    <property type="match status" value="1"/>
</dbReference>
<dbReference type="RefSeq" id="WP_008950469.1">
    <property type="nucleotide sequence ID" value="NZ_AHTH01000021.1"/>
</dbReference>
<dbReference type="SUPFAM" id="SSF53041">
    <property type="entry name" value="Resolvase-like"/>
    <property type="match status" value="1"/>
</dbReference>
<dbReference type="Gene3D" id="3.40.50.1390">
    <property type="entry name" value="Resolvase, N-terminal catalytic domain"/>
    <property type="match status" value="1"/>
</dbReference>
<proteinExistence type="inferred from homology"/>
<name>H3ZE68_9ALTE</name>
<dbReference type="PROSITE" id="PS00398">
    <property type="entry name" value="RECOMBINASES_2"/>
    <property type="match status" value="1"/>
</dbReference>
<dbReference type="PATRIC" id="fig|1129374.4.peg.1643"/>
<dbReference type="CDD" id="cd03768">
    <property type="entry name" value="SR_ResInv"/>
    <property type="match status" value="1"/>
</dbReference>
<evidence type="ECO:0000256" key="6">
    <source>
        <dbReference type="PIRSR" id="PIRSR606118-50"/>
    </source>
</evidence>
<dbReference type="InterPro" id="IPR050639">
    <property type="entry name" value="SSR_resolvase"/>
</dbReference>
<dbReference type="PANTHER" id="PTHR30461">
    <property type="entry name" value="DNA-INVERTASE FROM LAMBDOID PROPHAGE"/>
    <property type="match status" value="1"/>
</dbReference>
<dbReference type="InterPro" id="IPR006120">
    <property type="entry name" value="Resolvase_HTH_dom"/>
</dbReference>
<dbReference type="InterPro" id="IPR006119">
    <property type="entry name" value="Resolv_N"/>
</dbReference>
<comment type="caution">
    <text evidence="9">The sequence shown here is derived from an EMBL/GenBank/DDBJ whole genome shotgun (WGS) entry which is preliminary data.</text>
</comment>
<dbReference type="PANTHER" id="PTHR30461:SF2">
    <property type="entry name" value="SERINE RECOMBINASE PINE-RELATED"/>
    <property type="match status" value="1"/>
</dbReference>
<protein>
    <submittedName>
        <fullName evidence="9">Resolvase domain-containing protein</fullName>
    </submittedName>
</protein>
<dbReference type="STRING" id="1129374.AJE_08250"/>
<organism evidence="9 10">
    <name type="scientific">Alishewanella jeotgali KCTC 22429</name>
    <dbReference type="NCBI Taxonomy" id="1129374"/>
    <lineage>
        <taxon>Bacteria</taxon>
        <taxon>Pseudomonadati</taxon>
        <taxon>Pseudomonadota</taxon>
        <taxon>Gammaproteobacteria</taxon>
        <taxon>Alteromonadales</taxon>
        <taxon>Alteromonadaceae</taxon>
        <taxon>Alishewanella</taxon>
    </lineage>
</organism>
<keyword evidence="5" id="KW-0233">DNA recombination</keyword>
<evidence type="ECO:0000256" key="7">
    <source>
        <dbReference type="PROSITE-ProRule" id="PRU10137"/>
    </source>
</evidence>
<keyword evidence="10" id="KW-1185">Reference proteome</keyword>
<accession>H3ZE68</accession>
<evidence type="ECO:0000256" key="2">
    <source>
        <dbReference type="ARBA" id="ARBA00022908"/>
    </source>
</evidence>
<dbReference type="InterPro" id="IPR036162">
    <property type="entry name" value="Resolvase-like_N_sf"/>
</dbReference>
<dbReference type="PROSITE" id="PS00397">
    <property type="entry name" value="RECOMBINASES_1"/>
    <property type="match status" value="1"/>
</dbReference>
<evidence type="ECO:0000259" key="8">
    <source>
        <dbReference type="PROSITE" id="PS51736"/>
    </source>
</evidence>
<dbReference type="EMBL" id="AHTH01000021">
    <property type="protein sequence ID" value="EHR41112.1"/>
    <property type="molecule type" value="Genomic_DNA"/>
</dbReference>
<evidence type="ECO:0000313" key="10">
    <source>
        <dbReference type="Proteomes" id="UP000012046"/>
    </source>
</evidence>
<comment type="similarity">
    <text evidence="1">Belongs to the site-specific recombinase resolvase family.</text>
</comment>
<sequence length="187" mass="20670">MIIGYARVSTQDQNSDLQLDALNAAGCEEVFHESFTGKHRDRPILSQCLRTLRAGDVLVVWKLDRLARSLKDLVEIIHDLQKRSIGFKSLTESIDTTNSAGKLIFHIFGALAEFEHSLIVERTKAGLAAARARGRKGGRTLSLNENDVKKAAAMLSDPMITKAEVAKHFKVSRTTLNAALNRNGFKI</sequence>
<dbReference type="GO" id="GO:0015074">
    <property type="term" value="P:DNA integration"/>
    <property type="evidence" value="ECO:0007669"/>
    <property type="project" value="UniProtKB-KW"/>
</dbReference>
<dbReference type="Pfam" id="PF02796">
    <property type="entry name" value="HTH_7"/>
    <property type="match status" value="1"/>
</dbReference>
<dbReference type="FunFam" id="3.40.50.1390:FF:000001">
    <property type="entry name" value="DNA recombinase"/>
    <property type="match status" value="1"/>
</dbReference>
<feature type="active site" description="O-(5'-phospho-DNA)-serine intermediate" evidence="6 7">
    <location>
        <position position="9"/>
    </location>
</feature>
<dbReference type="GO" id="GO:0000150">
    <property type="term" value="F:DNA strand exchange activity"/>
    <property type="evidence" value="ECO:0007669"/>
    <property type="project" value="UniProtKB-KW"/>
</dbReference>
<evidence type="ECO:0000256" key="5">
    <source>
        <dbReference type="ARBA" id="ARBA00023172"/>
    </source>
</evidence>
<dbReference type="SMART" id="SM00857">
    <property type="entry name" value="Resolvase"/>
    <property type="match status" value="1"/>
</dbReference>
<keyword evidence="2" id="KW-0229">DNA integration</keyword>
<feature type="domain" description="Resolvase/invertase-type recombinase catalytic" evidence="8">
    <location>
        <begin position="1"/>
        <end position="134"/>
    </location>
</feature>